<gene>
    <name evidence="3" type="ORF">BJY20_000573</name>
</gene>
<comment type="caution">
    <text evidence="3">The sequence shown here is derived from an EMBL/GenBank/DDBJ whole genome shotgun (WGS) entry which is preliminary data.</text>
</comment>
<reference evidence="3 4" key="1">
    <citation type="submission" date="2020-07" db="EMBL/GenBank/DDBJ databases">
        <title>Sequencing the genomes of 1000 actinobacteria strains.</title>
        <authorList>
            <person name="Klenk H.-P."/>
        </authorList>
    </citation>
    <scope>NUCLEOTIDE SEQUENCE [LARGE SCALE GENOMIC DNA]</scope>
    <source>
        <strain evidence="3 4">DSM 26154</strain>
    </source>
</reference>
<dbReference type="InterPro" id="IPR011335">
    <property type="entry name" value="Restrct_endonuc-II-like"/>
</dbReference>
<evidence type="ECO:0000256" key="2">
    <source>
        <dbReference type="HAMAP-Rule" id="MF_00048"/>
    </source>
</evidence>
<dbReference type="AlphaFoldDB" id="A0A852VUE2"/>
<dbReference type="NCBIfam" id="NF009154">
    <property type="entry name" value="PRK12497.3-3"/>
    <property type="match status" value="1"/>
</dbReference>
<keyword evidence="3" id="KW-0540">Nuclease</keyword>
<dbReference type="EMBL" id="JACCAE010000001">
    <property type="protein sequence ID" value="NYF97181.1"/>
    <property type="molecule type" value="Genomic_DNA"/>
</dbReference>
<dbReference type="CDD" id="cd20736">
    <property type="entry name" value="PoNe_Nuclease"/>
    <property type="match status" value="1"/>
</dbReference>
<dbReference type="GO" id="GO:0004519">
    <property type="term" value="F:endonuclease activity"/>
    <property type="evidence" value="ECO:0007669"/>
    <property type="project" value="UniProtKB-KW"/>
</dbReference>
<dbReference type="HAMAP" id="MF_00048">
    <property type="entry name" value="UPF0102"/>
    <property type="match status" value="1"/>
</dbReference>
<keyword evidence="3" id="KW-0378">Hydrolase</keyword>
<evidence type="ECO:0000313" key="4">
    <source>
        <dbReference type="Proteomes" id="UP000554054"/>
    </source>
</evidence>
<keyword evidence="3" id="KW-0255">Endonuclease</keyword>
<accession>A0A852VUE2</accession>
<dbReference type="InterPro" id="IPR011856">
    <property type="entry name" value="tRNA_endonuc-like_dom_sf"/>
</dbReference>
<evidence type="ECO:0000256" key="1">
    <source>
        <dbReference type="ARBA" id="ARBA00006738"/>
    </source>
</evidence>
<dbReference type="InterPro" id="IPR003509">
    <property type="entry name" value="UPF0102_YraN-like"/>
</dbReference>
<comment type="similarity">
    <text evidence="1 2">Belongs to the UPF0102 family.</text>
</comment>
<sequence length="123" mass="13621">MTEQASARAALGVAGEDMAQQYLTDRGMVLLDRNWRCREGEIDLVLRDGDTVVVCEVKTRRTRAFGDPIQAITRAKLARLRRLAGCWLADHCMSAPCVRLDIVALLQHPDGTYSVDHRAGVGQ</sequence>
<protein>
    <recommendedName>
        <fullName evidence="2">UPF0102 protein BJY20_000573</fullName>
    </recommendedName>
</protein>
<dbReference type="NCBIfam" id="TIGR00252">
    <property type="entry name" value="YraN family protein"/>
    <property type="match status" value="1"/>
</dbReference>
<dbReference type="Pfam" id="PF02021">
    <property type="entry name" value="UPF0102"/>
    <property type="match status" value="1"/>
</dbReference>
<dbReference type="RefSeq" id="WP_185990143.1">
    <property type="nucleotide sequence ID" value="NZ_JACCAE010000001.1"/>
</dbReference>
<organism evidence="3 4">
    <name type="scientific">Janibacter cremeus</name>
    <dbReference type="NCBI Taxonomy" id="1285192"/>
    <lineage>
        <taxon>Bacteria</taxon>
        <taxon>Bacillati</taxon>
        <taxon>Actinomycetota</taxon>
        <taxon>Actinomycetes</taxon>
        <taxon>Micrococcales</taxon>
        <taxon>Intrasporangiaceae</taxon>
        <taxon>Janibacter</taxon>
    </lineage>
</organism>
<evidence type="ECO:0000313" key="3">
    <source>
        <dbReference type="EMBL" id="NYF97181.1"/>
    </source>
</evidence>
<proteinExistence type="inferred from homology"/>
<name>A0A852VUE2_9MICO</name>
<dbReference type="PANTHER" id="PTHR34039">
    <property type="entry name" value="UPF0102 PROTEIN YRAN"/>
    <property type="match status" value="1"/>
</dbReference>
<dbReference type="SUPFAM" id="SSF52980">
    <property type="entry name" value="Restriction endonuclease-like"/>
    <property type="match status" value="1"/>
</dbReference>
<dbReference type="Gene3D" id="3.40.1350.10">
    <property type="match status" value="1"/>
</dbReference>
<dbReference type="GO" id="GO:0003676">
    <property type="term" value="F:nucleic acid binding"/>
    <property type="evidence" value="ECO:0007669"/>
    <property type="project" value="InterPro"/>
</dbReference>
<dbReference type="Proteomes" id="UP000554054">
    <property type="component" value="Unassembled WGS sequence"/>
</dbReference>
<dbReference type="PANTHER" id="PTHR34039:SF1">
    <property type="entry name" value="UPF0102 PROTEIN YRAN"/>
    <property type="match status" value="1"/>
</dbReference>
<keyword evidence="4" id="KW-1185">Reference proteome</keyword>
<dbReference type="NCBIfam" id="NF009150">
    <property type="entry name" value="PRK12497.1-3"/>
    <property type="match status" value="1"/>
</dbReference>